<feature type="domain" description="NB-ARC" evidence="4">
    <location>
        <begin position="126"/>
        <end position="261"/>
    </location>
</feature>
<keyword evidence="3" id="KW-0611">Plant defense</keyword>
<dbReference type="InterPro" id="IPR002182">
    <property type="entry name" value="NB-ARC"/>
</dbReference>
<dbReference type="EMBL" id="OZ034820">
    <property type="protein sequence ID" value="CAL1399621.1"/>
    <property type="molecule type" value="Genomic_DNA"/>
</dbReference>
<dbReference type="Pfam" id="PF18052">
    <property type="entry name" value="Rx_N"/>
    <property type="match status" value="1"/>
</dbReference>
<protein>
    <recommendedName>
        <fullName evidence="8">Disease resistance protein RGA3</fullName>
    </recommendedName>
</protein>
<dbReference type="PRINTS" id="PR00364">
    <property type="entry name" value="DISEASERSIST"/>
</dbReference>
<gene>
    <name evidence="6" type="ORF">LTRI10_LOCUS39796</name>
</gene>
<evidence type="ECO:0000256" key="3">
    <source>
        <dbReference type="ARBA" id="ARBA00022821"/>
    </source>
</evidence>
<sequence>MAAALAELVLHKLSSLAADQASLLWGLRSEIPKLASTVSSIQAVLLDADNQAGKSHQVQLWLQGLEEVLYDAEDLLDDFSTEVLRKKQQMDVNGVVKEARPVDPVAANKEWRQTHSSVPDVVVGREGDKQMIIDMLLSSGNKEKVVVVPIVGIGGLGKTTVAQLIYNDNKIQSHFDCTHWVCVSETFDPKAMVKNVLESITQQKVEDLALNTLKDLLHKHIKNKRLLLVLDDVWNEDTEKWVRFINIFSSGAAEGSRIVVSDHSSSNCCKDDSN</sequence>
<dbReference type="InterPro" id="IPR041118">
    <property type="entry name" value="Rx_N"/>
</dbReference>
<proteinExistence type="predicted"/>
<feature type="domain" description="Disease resistance N-terminal" evidence="5">
    <location>
        <begin position="8"/>
        <end position="89"/>
    </location>
</feature>
<dbReference type="InterPro" id="IPR027417">
    <property type="entry name" value="P-loop_NTPase"/>
</dbReference>
<dbReference type="AlphaFoldDB" id="A0AAV2FMR6"/>
<evidence type="ECO:0000256" key="2">
    <source>
        <dbReference type="ARBA" id="ARBA00022741"/>
    </source>
</evidence>
<evidence type="ECO:0000259" key="4">
    <source>
        <dbReference type="Pfam" id="PF00931"/>
    </source>
</evidence>
<evidence type="ECO:0008006" key="8">
    <source>
        <dbReference type="Google" id="ProtNLM"/>
    </source>
</evidence>
<dbReference type="GO" id="GO:0043531">
    <property type="term" value="F:ADP binding"/>
    <property type="evidence" value="ECO:0007669"/>
    <property type="project" value="InterPro"/>
</dbReference>
<keyword evidence="2" id="KW-0547">Nucleotide-binding</keyword>
<evidence type="ECO:0000313" key="7">
    <source>
        <dbReference type="Proteomes" id="UP001497516"/>
    </source>
</evidence>
<evidence type="ECO:0000313" key="6">
    <source>
        <dbReference type="EMBL" id="CAL1399621.1"/>
    </source>
</evidence>
<keyword evidence="1" id="KW-0677">Repeat</keyword>
<dbReference type="PANTHER" id="PTHR19338">
    <property type="entry name" value="TRANSLOCASE OF INNER MITOCHONDRIAL MEMBRANE 13 HOMOLOG"/>
    <property type="match status" value="1"/>
</dbReference>
<evidence type="ECO:0000256" key="1">
    <source>
        <dbReference type="ARBA" id="ARBA00022737"/>
    </source>
</evidence>
<dbReference type="Proteomes" id="UP001497516">
    <property type="component" value="Chromosome 7"/>
</dbReference>
<dbReference type="PANTHER" id="PTHR19338:SF73">
    <property type="entry name" value="DISEASE RESISTANCE PROTEIN RGA2-LIKE"/>
    <property type="match status" value="1"/>
</dbReference>
<organism evidence="6 7">
    <name type="scientific">Linum trigynum</name>
    <dbReference type="NCBI Taxonomy" id="586398"/>
    <lineage>
        <taxon>Eukaryota</taxon>
        <taxon>Viridiplantae</taxon>
        <taxon>Streptophyta</taxon>
        <taxon>Embryophyta</taxon>
        <taxon>Tracheophyta</taxon>
        <taxon>Spermatophyta</taxon>
        <taxon>Magnoliopsida</taxon>
        <taxon>eudicotyledons</taxon>
        <taxon>Gunneridae</taxon>
        <taxon>Pentapetalae</taxon>
        <taxon>rosids</taxon>
        <taxon>fabids</taxon>
        <taxon>Malpighiales</taxon>
        <taxon>Linaceae</taxon>
        <taxon>Linum</taxon>
    </lineage>
</organism>
<evidence type="ECO:0000259" key="5">
    <source>
        <dbReference type="Pfam" id="PF18052"/>
    </source>
</evidence>
<dbReference type="Gene3D" id="3.40.50.300">
    <property type="entry name" value="P-loop containing nucleotide triphosphate hydrolases"/>
    <property type="match status" value="1"/>
</dbReference>
<accession>A0AAV2FMR6</accession>
<dbReference type="GO" id="GO:0006952">
    <property type="term" value="P:defense response"/>
    <property type="evidence" value="ECO:0007669"/>
    <property type="project" value="UniProtKB-KW"/>
</dbReference>
<dbReference type="Pfam" id="PF00931">
    <property type="entry name" value="NB-ARC"/>
    <property type="match status" value="1"/>
</dbReference>
<name>A0AAV2FMR6_9ROSI</name>
<reference evidence="6 7" key="1">
    <citation type="submission" date="2024-04" db="EMBL/GenBank/DDBJ databases">
        <authorList>
            <person name="Fracassetti M."/>
        </authorList>
    </citation>
    <scope>NUCLEOTIDE SEQUENCE [LARGE SCALE GENOMIC DNA]</scope>
</reference>
<dbReference type="SUPFAM" id="SSF52540">
    <property type="entry name" value="P-loop containing nucleoside triphosphate hydrolases"/>
    <property type="match status" value="1"/>
</dbReference>
<dbReference type="Gene3D" id="1.20.5.4130">
    <property type="match status" value="1"/>
</dbReference>
<keyword evidence="7" id="KW-1185">Reference proteome</keyword>